<feature type="binding site" evidence="10">
    <location>
        <position position="296"/>
    </location>
    <ligand>
        <name>substrate</name>
    </ligand>
</feature>
<keyword evidence="7 10" id="KW-0460">Magnesium</keyword>
<keyword evidence="2 10" id="KW-0808">Transferase</keyword>
<dbReference type="Proteomes" id="UP000580250">
    <property type="component" value="Unassembled WGS sequence"/>
</dbReference>
<evidence type="ECO:0000256" key="5">
    <source>
        <dbReference type="ARBA" id="ARBA00022777"/>
    </source>
</evidence>
<organism evidence="12 13">
    <name type="scientific">Meloidogyne enterolobii</name>
    <name type="common">Root-knot nematode worm</name>
    <name type="synonym">Meloidogyne mayaguensis</name>
    <dbReference type="NCBI Taxonomy" id="390850"/>
    <lineage>
        <taxon>Eukaryota</taxon>
        <taxon>Metazoa</taxon>
        <taxon>Ecdysozoa</taxon>
        <taxon>Nematoda</taxon>
        <taxon>Chromadorea</taxon>
        <taxon>Rhabditida</taxon>
        <taxon>Tylenchina</taxon>
        <taxon>Tylenchomorpha</taxon>
        <taxon>Tylenchoidea</taxon>
        <taxon>Meloidogynidae</taxon>
        <taxon>Meloidogyninae</taxon>
        <taxon>Meloidogyne</taxon>
    </lineage>
</organism>
<keyword evidence="1 10" id="KW-0963">Cytoplasm</keyword>
<evidence type="ECO:0000256" key="3">
    <source>
        <dbReference type="ARBA" id="ARBA00022723"/>
    </source>
</evidence>
<feature type="active site" description="Proton acceptor" evidence="10">
    <location>
        <position position="296"/>
    </location>
</feature>
<keyword evidence="10" id="KW-0539">Nucleus</keyword>
<dbReference type="UniPathway" id="UPA00916">
    <property type="reaction ID" value="UER00889"/>
</dbReference>
<protein>
    <recommendedName>
        <fullName evidence="10">Ribokinase</fullName>
        <shortName evidence="10">RK</shortName>
        <ecNumber evidence="10">2.7.1.15</ecNumber>
    </recommendedName>
</protein>
<dbReference type="PRINTS" id="PR00990">
    <property type="entry name" value="RIBOKINASE"/>
</dbReference>
<evidence type="ECO:0000256" key="1">
    <source>
        <dbReference type="ARBA" id="ARBA00022490"/>
    </source>
</evidence>
<dbReference type="CDD" id="cd01174">
    <property type="entry name" value="ribokinase"/>
    <property type="match status" value="1"/>
</dbReference>
<dbReference type="Gene3D" id="3.40.1190.20">
    <property type="match status" value="1"/>
</dbReference>
<dbReference type="GO" id="GO:0005524">
    <property type="term" value="F:ATP binding"/>
    <property type="evidence" value="ECO:0007669"/>
    <property type="project" value="UniProtKB-UniRule"/>
</dbReference>
<keyword evidence="9 10" id="KW-0119">Carbohydrate metabolism</keyword>
<evidence type="ECO:0000256" key="8">
    <source>
        <dbReference type="ARBA" id="ARBA00022958"/>
    </source>
</evidence>
<dbReference type="GO" id="GO:0004747">
    <property type="term" value="F:ribokinase activity"/>
    <property type="evidence" value="ECO:0007669"/>
    <property type="project" value="UniProtKB-UniRule"/>
</dbReference>
<dbReference type="PANTHER" id="PTHR10584">
    <property type="entry name" value="SUGAR KINASE"/>
    <property type="match status" value="1"/>
</dbReference>
<dbReference type="OrthoDB" id="415590at2759"/>
<comment type="pathway">
    <text evidence="10">Carbohydrate metabolism; D-ribose degradation; D-ribose 5-phosphate from beta-D-ribopyranose: step 2/2.</text>
</comment>
<dbReference type="SUPFAM" id="SSF53613">
    <property type="entry name" value="Ribokinase-like"/>
    <property type="match status" value="1"/>
</dbReference>
<dbReference type="InterPro" id="IPR029056">
    <property type="entry name" value="Ribokinase-like"/>
</dbReference>
<evidence type="ECO:0000256" key="7">
    <source>
        <dbReference type="ARBA" id="ARBA00022842"/>
    </source>
</evidence>
<comment type="subunit">
    <text evidence="10">Homodimer.</text>
</comment>
<evidence type="ECO:0000313" key="13">
    <source>
        <dbReference type="Proteomes" id="UP000580250"/>
    </source>
</evidence>
<proteinExistence type="inferred from homology"/>
<gene>
    <name evidence="12" type="ORF">MENT_LOCUS14320</name>
</gene>
<comment type="function">
    <text evidence="10">Catalyzes the phosphorylation of ribose at O-5 in a reaction requiring ATP and magnesium. The resulting D-ribose-5-phosphate can then be used either for sythesis of nucleotides, histidine, and tryptophan, or as a component of the pentose phosphate pathway.</text>
</comment>
<feature type="binding site" evidence="10">
    <location>
        <begin position="76"/>
        <end position="80"/>
    </location>
    <ligand>
        <name>substrate</name>
    </ligand>
</feature>
<evidence type="ECO:0000256" key="9">
    <source>
        <dbReference type="ARBA" id="ARBA00023277"/>
    </source>
</evidence>
<dbReference type="HAMAP" id="MF_01987">
    <property type="entry name" value="Ribokinase"/>
    <property type="match status" value="1"/>
</dbReference>
<feature type="binding site" evidence="10">
    <location>
        <begin position="295"/>
        <end position="296"/>
    </location>
    <ligand>
        <name>ATP</name>
        <dbReference type="ChEBI" id="CHEBI:30616"/>
    </ligand>
</feature>
<dbReference type="Pfam" id="PF00294">
    <property type="entry name" value="PfkB"/>
    <property type="match status" value="1"/>
</dbReference>
<feature type="binding site" evidence="10">
    <location>
        <position position="290"/>
    </location>
    <ligand>
        <name>K(+)</name>
        <dbReference type="ChEBI" id="CHEBI:29103"/>
    </ligand>
</feature>
<feature type="binding site" evidence="10">
    <location>
        <position position="341"/>
    </location>
    <ligand>
        <name>K(+)</name>
        <dbReference type="ChEBI" id="CHEBI:29103"/>
    </ligand>
</feature>
<dbReference type="PANTHER" id="PTHR10584:SF166">
    <property type="entry name" value="RIBOKINASE"/>
    <property type="match status" value="1"/>
</dbReference>
<dbReference type="NCBIfam" id="TIGR02152">
    <property type="entry name" value="D_ribokin_bact"/>
    <property type="match status" value="1"/>
</dbReference>
<feature type="binding site" evidence="10">
    <location>
        <position position="292"/>
    </location>
    <ligand>
        <name>K(+)</name>
        <dbReference type="ChEBI" id="CHEBI:29103"/>
    </ligand>
</feature>
<feature type="binding site" evidence="10">
    <location>
        <position position="345"/>
    </location>
    <ligand>
        <name>K(+)</name>
        <dbReference type="ChEBI" id="CHEBI:29103"/>
    </ligand>
</feature>
<dbReference type="GO" id="GO:0019303">
    <property type="term" value="P:D-ribose catabolic process"/>
    <property type="evidence" value="ECO:0007669"/>
    <property type="project" value="UniProtKB-UniRule"/>
</dbReference>
<evidence type="ECO:0000259" key="11">
    <source>
        <dbReference type="Pfam" id="PF00294"/>
    </source>
</evidence>
<evidence type="ECO:0000313" key="12">
    <source>
        <dbReference type="EMBL" id="CAD2160553.1"/>
    </source>
</evidence>
<keyword evidence="4 10" id="KW-0547">Nucleotide-binding</keyword>
<evidence type="ECO:0000256" key="4">
    <source>
        <dbReference type="ARBA" id="ARBA00022741"/>
    </source>
</evidence>
<keyword evidence="5 10" id="KW-0418">Kinase</keyword>
<comment type="similarity">
    <text evidence="10">Belongs to the carbohydrate kinase PfkB family. Ribokinase subfamily.</text>
</comment>
<feature type="domain" description="Carbohydrate kinase PfkB" evidence="11">
    <location>
        <begin position="40"/>
        <end position="348"/>
    </location>
</feature>
<dbReference type="EMBL" id="CAJEWN010000080">
    <property type="protein sequence ID" value="CAD2160553.1"/>
    <property type="molecule type" value="Genomic_DNA"/>
</dbReference>
<feature type="binding site" evidence="10">
    <location>
        <position position="339"/>
    </location>
    <ligand>
        <name>K(+)</name>
        <dbReference type="ChEBI" id="CHEBI:29103"/>
    </ligand>
</feature>
<comment type="activity regulation">
    <text evidence="10">Activated by a monovalent cation that binds near, but not in, the active site. The most likely occupant of the site in vivo is potassium. Ion binding induces a conformational change that may alter substrate affinity.</text>
</comment>
<dbReference type="GO" id="GO:0046872">
    <property type="term" value="F:metal ion binding"/>
    <property type="evidence" value="ECO:0007669"/>
    <property type="project" value="UniProtKB-KW"/>
</dbReference>
<dbReference type="GO" id="GO:0005829">
    <property type="term" value="C:cytosol"/>
    <property type="evidence" value="ECO:0007669"/>
    <property type="project" value="TreeGrafter"/>
</dbReference>
<dbReference type="GO" id="GO:0005634">
    <property type="term" value="C:nucleus"/>
    <property type="evidence" value="ECO:0007669"/>
    <property type="project" value="UniProtKB-SubCell"/>
</dbReference>
<name>A0A6V7UMD2_MELEN</name>
<dbReference type="FunFam" id="3.40.1190.20:FF:000010">
    <property type="entry name" value="Ribokinase"/>
    <property type="match status" value="1"/>
</dbReference>
<keyword evidence="6 10" id="KW-0067">ATP-binding</keyword>
<comment type="caution">
    <text evidence="10">Lacks conserved residue(s) required for the propagation of feature annotation.</text>
</comment>
<comment type="caution">
    <text evidence="12">The sequence shown here is derived from an EMBL/GenBank/DDBJ whole genome shotgun (WGS) entry which is preliminary data.</text>
</comment>
<dbReference type="InterPro" id="IPR011877">
    <property type="entry name" value="Ribokinase"/>
</dbReference>
<keyword evidence="3 10" id="KW-0479">Metal-binding</keyword>
<accession>A0A6V7UMD2</accession>
<evidence type="ECO:0000256" key="2">
    <source>
        <dbReference type="ARBA" id="ARBA00022679"/>
    </source>
</evidence>
<comment type="subcellular location">
    <subcellularLocation>
        <location evidence="10">Cytoplasm</location>
    </subcellularLocation>
    <subcellularLocation>
        <location evidence="10">Nucleus</location>
    </subcellularLocation>
</comment>
<feature type="binding site" evidence="10">
    <location>
        <begin position="48"/>
        <end position="50"/>
    </location>
    <ligand>
        <name>substrate</name>
    </ligand>
</feature>
<reference evidence="12 13" key="1">
    <citation type="submission" date="2020-08" db="EMBL/GenBank/DDBJ databases">
        <authorList>
            <person name="Koutsovoulos G."/>
            <person name="Danchin GJ E."/>
        </authorList>
    </citation>
    <scope>NUCLEOTIDE SEQUENCE [LARGE SCALE GENOMIC DNA]</scope>
</reference>
<evidence type="ECO:0000256" key="10">
    <source>
        <dbReference type="HAMAP-Rule" id="MF_03215"/>
    </source>
</evidence>
<keyword evidence="8 10" id="KW-0630">Potassium</keyword>
<dbReference type="InterPro" id="IPR011611">
    <property type="entry name" value="PfkB_dom"/>
</dbReference>
<comment type="catalytic activity">
    <reaction evidence="10">
        <text>D-ribose + ATP = D-ribose 5-phosphate + ADP + H(+)</text>
        <dbReference type="Rhea" id="RHEA:13697"/>
        <dbReference type="ChEBI" id="CHEBI:15378"/>
        <dbReference type="ChEBI" id="CHEBI:30616"/>
        <dbReference type="ChEBI" id="CHEBI:47013"/>
        <dbReference type="ChEBI" id="CHEBI:78346"/>
        <dbReference type="ChEBI" id="CHEBI:456216"/>
        <dbReference type="EC" id="2.7.1.15"/>
    </reaction>
</comment>
<comment type="cofactor">
    <cofactor evidence="10">
        <name>Mg(2+)</name>
        <dbReference type="ChEBI" id="CHEBI:18420"/>
    </cofactor>
    <text evidence="10">Requires a divalent cation, most likely magnesium in vivo, as an electrophilic catalyst to aid phosphoryl group transfer. It is the chelate of the metal and the nucleotide that is the actual substrate.</text>
</comment>
<dbReference type="InterPro" id="IPR002139">
    <property type="entry name" value="Ribo/fructo_kinase"/>
</dbReference>
<feature type="binding site" evidence="10">
    <location>
        <position position="177"/>
    </location>
    <ligand>
        <name>substrate</name>
    </ligand>
</feature>
<dbReference type="EC" id="2.7.1.15" evidence="10"/>
<feature type="binding site" evidence="10">
    <location>
        <position position="336"/>
    </location>
    <ligand>
        <name>K(+)</name>
        <dbReference type="ChEBI" id="CHEBI:29103"/>
    </ligand>
</feature>
<evidence type="ECO:0000256" key="6">
    <source>
        <dbReference type="ARBA" id="ARBA00022840"/>
    </source>
</evidence>
<dbReference type="AlphaFoldDB" id="A0A6V7UMD2"/>
<feature type="binding site" evidence="10">
    <location>
        <position position="222"/>
    </location>
    <ligand>
        <name>ATP</name>
        <dbReference type="ChEBI" id="CHEBI:30616"/>
    </ligand>
</feature>
<sequence length="359" mass="39142">MGNVNTILLNTINGFTNQNNQIYENQTYLQINGHNNKNFELIVFGSIVQDLVSYVDRTPKPGESVRGNLFKNFCGGKGANQAVMASKLGTRTAMIGCVGDDIFAETNISSISQNGVDTSMIEKLKESNTGVACITVTSDGENSIIVNLGANKCLGAKNARNYRSVICNAKMILCQQEIDEDGNYEALRLARENGVTTFYNPAPGNADMNPELLRFCDVICANENEAEFLANRQMLSDEDAQECARIILEKGPKIVIITLGPRGALVAQRYEISEEPHWCWIKAPKVSAVDTTGAGDCFCGSLAHFLLESGFNTKQKDIYSKVNQAVQKAVEIAAISVQRHGAQASYPDCAELYEKGILT</sequence>
<feature type="binding site" evidence="10">
    <location>
        <begin position="258"/>
        <end position="263"/>
    </location>
    <ligand>
        <name>ATP</name>
        <dbReference type="ChEBI" id="CHEBI:30616"/>
    </ligand>
</feature>